<organism evidence="2 3">
    <name type="scientific">Leptonychotes weddellii</name>
    <name type="common">Weddell seal</name>
    <name type="synonym">Otaria weddellii</name>
    <dbReference type="NCBI Taxonomy" id="9713"/>
    <lineage>
        <taxon>Eukaryota</taxon>
        <taxon>Metazoa</taxon>
        <taxon>Chordata</taxon>
        <taxon>Craniata</taxon>
        <taxon>Vertebrata</taxon>
        <taxon>Euteleostomi</taxon>
        <taxon>Mammalia</taxon>
        <taxon>Eutheria</taxon>
        <taxon>Laurasiatheria</taxon>
        <taxon>Carnivora</taxon>
        <taxon>Caniformia</taxon>
        <taxon>Pinnipedia</taxon>
        <taxon>Phocidae</taxon>
        <taxon>Monachinae</taxon>
        <taxon>Lobodontini</taxon>
        <taxon>Leptonychotes</taxon>
    </lineage>
</organism>
<keyword evidence="1" id="KW-0175">Coiled coil</keyword>
<evidence type="ECO:0000313" key="2">
    <source>
        <dbReference type="Proteomes" id="UP000245341"/>
    </source>
</evidence>
<evidence type="ECO:0000256" key="1">
    <source>
        <dbReference type="SAM" id="Coils"/>
    </source>
</evidence>
<dbReference type="KEGG" id="lww:115942877"/>
<dbReference type="PANTHER" id="PTHR47194:SF4">
    <property type="entry name" value="SORTING NEXIN-29"/>
    <property type="match status" value="1"/>
</dbReference>
<evidence type="ECO:0000313" key="3">
    <source>
        <dbReference type="RefSeq" id="XP_030890082.1"/>
    </source>
</evidence>
<reference evidence="3" key="1">
    <citation type="submission" date="2025-08" db="UniProtKB">
        <authorList>
            <consortium name="RefSeq"/>
        </authorList>
    </citation>
    <scope>IDENTIFICATION</scope>
    <source>
        <tissue evidence="3">Liver</tissue>
    </source>
</reference>
<accession>A0A7F8R9J9</accession>
<gene>
    <name evidence="3" type="primary">SNX29</name>
</gene>
<proteinExistence type="predicted"/>
<sequence>MRSLGELRQAIVAMMNRKDELEEENRSLRNLLDGEMEHSAALRQEVDTLKKKVAEQEERHVLKIQALARENEVLKVQLKKYVGAVQMLKREGQTAEAFELWHEGCHVHSELA</sequence>
<keyword evidence="2" id="KW-1185">Reference proteome</keyword>
<dbReference type="CTD" id="92017"/>
<dbReference type="AlphaFoldDB" id="A0A7F8R9J9"/>
<feature type="coiled-coil region" evidence="1">
    <location>
        <begin position="4"/>
        <end position="59"/>
    </location>
</feature>
<dbReference type="Proteomes" id="UP000245341">
    <property type="component" value="Unplaced"/>
</dbReference>
<name>A0A7F8R9J9_LEPWE</name>
<dbReference type="GeneID" id="115942877"/>
<dbReference type="RefSeq" id="XP_030890082.1">
    <property type="nucleotide sequence ID" value="XM_031034222.1"/>
</dbReference>
<dbReference type="PANTHER" id="PTHR47194">
    <property type="entry name" value="SORTING NEXIN-29-RELATED"/>
    <property type="match status" value="1"/>
</dbReference>
<protein>
    <submittedName>
        <fullName evidence="3">Sorting nexin-29</fullName>
    </submittedName>
</protein>
<dbReference type="OrthoDB" id="428895at2759"/>